<comment type="caution">
    <text evidence="6">The sequence shown here is derived from an EMBL/GenBank/DDBJ whole genome shotgun (WGS) entry which is preliminary data.</text>
</comment>
<dbReference type="InterPro" id="IPR003333">
    <property type="entry name" value="CMAS"/>
</dbReference>
<evidence type="ECO:0000256" key="5">
    <source>
        <dbReference type="ARBA" id="ARBA00023098"/>
    </source>
</evidence>
<evidence type="ECO:0000256" key="1">
    <source>
        <dbReference type="ARBA" id="ARBA00010815"/>
    </source>
</evidence>
<reference evidence="6 7" key="1">
    <citation type="journal article" date="2019" name="Int. J. Syst. Evol. Microbiol.">
        <title>The Global Catalogue of Microorganisms (GCM) 10K type strain sequencing project: providing services to taxonomists for standard genome sequencing and annotation.</title>
        <authorList>
            <consortium name="The Broad Institute Genomics Platform"/>
            <consortium name="The Broad Institute Genome Sequencing Center for Infectious Disease"/>
            <person name="Wu L."/>
            <person name="Ma J."/>
        </authorList>
    </citation>
    <scope>NUCLEOTIDE SEQUENCE [LARGE SCALE GENOMIC DNA]</scope>
    <source>
        <strain evidence="6 7">JCM 15309</strain>
    </source>
</reference>
<keyword evidence="3" id="KW-0808">Transferase</keyword>
<dbReference type="InterPro" id="IPR029063">
    <property type="entry name" value="SAM-dependent_MTases_sf"/>
</dbReference>
<keyword evidence="7" id="KW-1185">Reference proteome</keyword>
<dbReference type="RefSeq" id="WP_344044326.1">
    <property type="nucleotide sequence ID" value="NZ_BAAAPB010000001.1"/>
</dbReference>
<dbReference type="SUPFAM" id="SSF53335">
    <property type="entry name" value="S-adenosyl-L-methionine-dependent methyltransferases"/>
    <property type="match status" value="1"/>
</dbReference>
<keyword evidence="4" id="KW-0949">S-adenosyl-L-methionine</keyword>
<dbReference type="GO" id="GO:0032259">
    <property type="term" value="P:methylation"/>
    <property type="evidence" value="ECO:0007669"/>
    <property type="project" value="UniProtKB-KW"/>
</dbReference>
<dbReference type="GO" id="GO:0008168">
    <property type="term" value="F:methyltransferase activity"/>
    <property type="evidence" value="ECO:0007669"/>
    <property type="project" value="UniProtKB-KW"/>
</dbReference>
<evidence type="ECO:0000313" key="6">
    <source>
        <dbReference type="EMBL" id="GAA1958036.1"/>
    </source>
</evidence>
<dbReference type="CDD" id="cd02440">
    <property type="entry name" value="AdoMet_MTases"/>
    <property type="match status" value="1"/>
</dbReference>
<gene>
    <name evidence="6" type="ORF">GCM10009798_17000</name>
</gene>
<protein>
    <submittedName>
        <fullName evidence="6">Class I SAM-dependent methyltransferase</fullName>
    </submittedName>
</protein>
<evidence type="ECO:0000256" key="4">
    <source>
        <dbReference type="ARBA" id="ARBA00022691"/>
    </source>
</evidence>
<evidence type="ECO:0000256" key="3">
    <source>
        <dbReference type="ARBA" id="ARBA00022679"/>
    </source>
</evidence>
<comment type="similarity">
    <text evidence="1">Belongs to the CFA/CMAS family.</text>
</comment>
<proteinExistence type="inferred from homology"/>
<dbReference type="PIRSF" id="PIRSF003085">
    <property type="entry name" value="CMAS"/>
    <property type="match status" value="1"/>
</dbReference>
<dbReference type="PANTHER" id="PTHR43667">
    <property type="entry name" value="CYCLOPROPANE-FATTY-ACYL-PHOSPHOLIPID SYNTHASE"/>
    <property type="match status" value="1"/>
</dbReference>
<dbReference type="PANTHER" id="PTHR43667:SF2">
    <property type="entry name" value="FATTY ACID C-METHYL TRANSFERASE"/>
    <property type="match status" value="1"/>
</dbReference>
<evidence type="ECO:0000313" key="7">
    <source>
        <dbReference type="Proteomes" id="UP001500571"/>
    </source>
</evidence>
<organism evidence="6 7">
    <name type="scientific">Nocardioides panacihumi</name>
    <dbReference type="NCBI Taxonomy" id="400774"/>
    <lineage>
        <taxon>Bacteria</taxon>
        <taxon>Bacillati</taxon>
        <taxon>Actinomycetota</taxon>
        <taxon>Actinomycetes</taxon>
        <taxon>Propionibacteriales</taxon>
        <taxon>Nocardioidaceae</taxon>
        <taxon>Nocardioides</taxon>
    </lineage>
</organism>
<name>A0ABN2QU25_9ACTN</name>
<keyword evidence="2 6" id="KW-0489">Methyltransferase</keyword>
<accession>A0ABN2QU25</accession>
<dbReference type="InterPro" id="IPR050723">
    <property type="entry name" value="CFA/CMAS"/>
</dbReference>
<keyword evidence="5" id="KW-0443">Lipid metabolism</keyword>
<sequence length="418" mass="46593">MTTTTSVAQAVAPERWADLATVPRGAVASAVARRIFLAAVRRLDVTVRIDGRTVGRGGPEMTVHRPDELFARLGADHTVGFGEAYLTGAWDAEDLGGFLTVLAANVADLVPRPLQLLRSAVVARPPRDERGDKTDTRRVVAHHYDLSNELFELFLDPTMTYSCARFRTDATGAPLPGDDLESAQLRKIDDLLDLAGVGPGTRLLEIGTGWGALAVRAAERGAVVRTVTLSVEQRRLAKERIAAAGYADRVRVDLCDYRDITGTYDAVVSVEMVEAVGWRHWPTYLQTIDRVLAPGGRAAIQAITMPHDRMLATRDTYTWMTKYIFPGGFLPSLRALEEAARDHTTLRLRSADAMGQHYAETLRQWDERFTARAEEVARLGFDETFRRMWHFYLEYSRAGFASGYLDDHQVLFEREERA</sequence>
<dbReference type="Pfam" id="PF02353">
    <property type="entry name" value="CMAS"/>
    <property type="match status" value="1"/>
</dbReference>
<dbReference type="Gene3D" id="3.40.50.150">
    <property type="entry name" value="Vaccinia Virus protein VP39"/>
    <property type="match status" value="1"/>
</dbReference>
<dbReference type="Proteomes" id="UP001500571">
    <property type="component" value="Unassembled WGS sequence"/>
</dbReference>
<dbReference type="EMBL" id="BAAAPB010000001">
    <property type="protein sequence ID" value="GAA1958036.1"/>
    <property type="molecule type" value="Genomic_DNA"/>
</dbReference>
<evidence type="ECO:0000256" key="2">
    <source>
        <dbReference type="ARBA" id="ARBA00022603"/>
    </source>
</evidence>